<proteinExistence type="predicted"/>
<evidence type="ECO:0000259" key="2">
    <source>
        <dbReference type="Pfam" id="PF08906"/>
    </source>
</evidence>
<reference evidence="3 4" key="1">
    <citation type="submission" date="2018-08" db="EMBL/GenBank/DDBJ databases">
        <title>Recombination of ecologically and evolutionarily significant loci maintains genetic cohesion in the Pseudomonas syringae species complex.</title>
        <authorList>
            <person name="Dillon M."/>
            <person name="Thakur S."/>
            <person name="Almeida R.N.D."/>
            <person name="Weir B.S."/>
            <person name="Guttman D.S."/>
        </authorList>
    </citation>
    <scope>NUCLEOTIDE SEQUENCE [LARGE SCALE GENOMIC DNA]</scope>
    <source>
        <strain evidence="3 4">ICMP 3946</strain>
    </source>
</reference>
<accession>A0AB73ZY72</accession>
<feature type="domain" description="T6SS immunity protein Tdi1 C-terminal" evidence="2">
    <location>
        <begin position="149"/>
        <end position="217"/>
    </location>
</feature>
<dbReference type="EMBL" id="RBNO01000113">
    <property type="protein sequence ID" value="RML22185.1"/>
    <property type="molecule type" value="Genomic_DNA"/>
</dbReference>
<dbReference type="InterPro" id="IPR014983">
    <property type="entry name" value="GAD-rel"/>
</dbReference>
<evidence type="ECO:0000313" key="3">
    <source>
        <dbReference type="EMBL" id="RML22185.1"/>
    </source>
</evidence>
<name>A0AB73ZY72_PSESX</name>
<gene>
    <name evidence="3" type="ORF">ALQ98_100998</name>
</gene>
<evidence type="ECO:0000259" key="1">
    <source>
        <dbReference type="Pfam" id="PF08887"/>
    </source>
</evidence>
<dbReference type="Pfam" id="PF08906">
    <property type="entry name" value="T6SS_Tdi1_C"/>
    <property type="match status" value="1"/>
</dbReference>
<evidence type="ECO:0000313" key="4">
    <source>
        <dbReference type="Proteomes" id="UP000267978"/>
    </source>
</evidence>
<comment type="caution">
    <text evidence="3">The sequence shown here is derived from an EMBL/GenBank/DDBJ whole genome shotgun (WGS) entry which is preliminary data.</text>
</comment>
<sequence length="227" mass="25970">MKRRAARQKSTPNSKDANRRQVMDEDYAFFLKKFGSAIEHQVVPNSSIERYKNKLPEQLLKYWEDFGWCGYAEGLFWTVNPQDYESLLNTWLAGTEAFKRDNYYVIARSAFGELYLWGEKSADSLSITSYMSRYSTNSSIFAGENLDFGIKVFFSSMQLEHNDLNSLFKPALKSLGPLEADEMYGFVPALALGGPVELKNLQKVKTIEHLTLLSQLSPLQDWGFPDV</sequence>
<protein>
    <submittedName>
        <fullName evidence="3">GAD-like domain protein</fullName>
    </submittedName>
</protein>
<dbReference type="Pfam" id="PF08887">
    <property type="entry name" value="GAD-like"/>
    <property type="match status" value="1"/>
</dbReference>
<organism evidence="3 4">
    <name type="scientific">Pseudomonas syringae pv. lapsa</name>
    <dbReference type="NCBI Taxonomy" id="199201"/>
    <lineage>
        <taxon>Bacteria</taxon>
        <taxon>Pseudomonadati</taxon>
        <taxon>Pseudomonadota</taxon>
        <taxon>Gammaproteobacteria</taxon>
        <taxon>Pseudomonadales</taxon>
        <taxon>Pseudomonadaceae</taxon>
        <taxon>Pseudomonas</taxon>
        <taxon>Pseudomonas syringae</taxon>
    </lineage>
</organism>
<dbReference type="InterPro" id="IPR015002">
    <property type="entry name" value="T6SS_Tdi1_C"/>
</dbReference>
<dbReference type="Proteomes" id="UP000267978">
    <property type="component" value="Unassembled WGS sequence"/>
</dbReference>
<feature type="domain" description="GAD-related" evidence="1">
    <location>
        <begin position="27"/>
        <end position="130"/>
    </location>
</feature>
<dbReference type="AlphaFoldDB" id="A0AB73ZY72"/>